<feature type="compositionally biased region" description="Gly residues" evidence="1">
    <location>
        <begin position="2241"/>
        <end position="2252"/>
    </location>
</feature>
<dbReference type="EMBL" id="BNCP01000007">
    <property type="protein sequence ID" value="GIL75602.1"/>
    <property type="molecule type" value="Genomic_DNA"/>
</dbReference>
<dbReference type="Proteomes" id="UP000747110">
    <property type="component" value="Unassembled WGS sequence"/>
</dbReference>
<feature type="non-terminal residue" evidence="2">
    <location>
        <position position="2288"/>
    </location>
</feature>
<feature type="compositionally biased region" description="Basic residues" evidence="1">
    <location>
        <begin position="1516"/>
        <end position="1526"/>
    </location>
</feature>
<gene>
    <name evidence="2" type="ORF">Vretifemale_5356</name>
</gene>
<feature type="region of interest" description="Disordered" evidence="1">
    <location>
        <begin position="1516"/>
        <end position="1551"/>
    </location>
</feature>
<comment type="caution">
    <text evidence="2">The sequence shown here is derived from an EMBL/GenBank/DDBJ whole genome shotgun (WGS) entry which is preliminary data.</text>
</comment>
<evidence type="ECO:0000313" key="3">
    <source>
        <dbReference type="Proteomes" id="UP000747110"/>
    </source>
</evidence>
<reference evidence="2" key="1">
    <citation type="journal article" date="2021" name="Proc. Natl. Acad. Sci. U.S.A.">
        <title>Three genomes in the algal genus Volvox reveal the fate of a haploid sex-determining region after a transition to homothallism.</title>
        <authorList>
            <person name="Yamamoto K."/>
            <person name="Hamaji T."/>
            <person name="Kawai-Toyooka H."/>
            <person name="Matsuzaki R."/>
            <person name="Takahashi F."/>
            <person name="Nishimura Y."/>
            <person name="Kawachi M."/>
            <person name="Noguchi H."/>
            <person name="Minakuchi Y."/>
            <person name="Umen J.G."/>
            <person name="Toyoda A."/>
            <person name="Nozaki H."/>
        </authorList>
    </citation>
    <scope>NUCLEOTIDE SEQUENCE</scope>
    <source>
        <strain evidence="2">NIES-3786</strain>
    </source>
</reference>
<keyword evidence="3" id="KW-1185">Reference proteome</keyword>
<feature type="compositionally biased region" description="Gly residues" evidence="1">
    <location>
        <begin position="1234"/>
        <end position="1243"/>
    </location>
</feature>
<evidence type="ECO:0000256" key="1">
    <source>
        <dbReference type="SAM" id="MobiDB-lite"/>
    </source>
</evidence>
<protein>
    <submittedName>
        <fullName evidence="2">Uncharacterized protein</fullName>
    </submittedName>
</protein>
<feature type="compositionally biased region" description="Polar residues" evidence="1">
    <location>
        <begin position="1530"/>
        <end position="1548"/>
    </location>
</feature>
<evidence type="ECO:0000313" key="2">
    <source>
        <dbReference type="EMBL" id="GIL75602.1"/>
    </source>
</evidence>
<dbReference type="OrthoDB" id="543877at2759"/>
<name>A0A8J4FK97_9CHLO</name>
<organism evidence="2 3">
    <name type="scientific">Volvox reticuliferus</name>
    <dbReference type="NCBI Taxonomy" id="1737510"/>
    <lineage>
        <taxon>Eukaryota</taxon>
        <taxon>Viridiplantae</taxon>
        <taxon>Chlorophyta</taxon>
        <taxon>core chlorophytes</taxon>
        <taxon>Chlorophyceae</taxon>
        <taxon>CS clade</taxon>
        <taxon>Chlamydomonadales</taxon>
        <taxon>Volvocaceae</taxon>
        <taxon>Volvox</taxon>
    </lineage>
</organism>
<feature type="region of interest" description="Disordered" evidence="1">
    <location>
        <begin position="1223"/>
        <end position="1245"/>
    </location>
</feature>
<accession>A0A8J4FK97</accession>
<feature type="region of interest" description="Disordered" evidence="1">
    <location>
        <begin position="2240"/>
        <end position="2259"/>
    </location>
</feature>
<proteinExistence type="predicted"/>
<sequence length="2288" mass="238327">SSCDSLRFASSRNCSGDCLHAASSAPPRTPTLSPTRIVAVLHGLTRLGQRLSQTLWQELLSYLQPYVSSSGASSCARRNVVGAAAAPVTSRRHPATVLNLYDLVDIAMAMASAGCNPSTPFLEAHAAAVMSWKRHLTGRQAARLLWSYASLDYRPPTAVQTALAALLRARAADVEMGDLARGVQALVLLAAAAVLPGGGRAPAAAARRGGAVWAAGVPSSDAGAEGRASSGGLASYLLGVAAACVHRHHDAFKAALGVSSNPHEALALTGNPLRMLQEQQFGFLSWLMLAAQWQVQAPYMLPAWSSNGGDGQPLNAAEATGRGGGATVCSLPPLPGPLCADSHATVSRLLLFLLLRVPGVTAPDEPWAQDYLHQVMLLAPSLRPVDLVPTVKLVCHLYDSHPTLLARGALESASNGLSGDSGGGSGGPLQALVDSACSSIDCLSYGQSTAMYGSITALVAKPQIREQMYPGATLGVCAKSSHCKVVPDILLLTRAAACERSRVAASSNGMGGSFKNSATPMATASAAGAQMHGDDDMVDPATLLRALLREPSGEEAAGRPCGWNVAARGHAAEPVAGSREEVKSAWKPAEVPTAGGCGGTVATCSGPAASAAATSATGAGAITITEAEAVLDPAAADAADVAPLARTAAMAEEADTVTAAGVQLSGGIAAMTTVLDSSVHTGATAVNLTTASSELNAAAADPAVASRLPPPISTPDAPPEGLTFLRVFASSSPQRRHDELVLLAPPRRPLQNTLATSTAAATPTQAPPPAYIGPPNATPAVMLNLPSSADADGAEGNDSAAVNGALQALARLLRSCAEARVPLPVQQFEEVQTAWRRHLRLPPLRCGGAADGGGCSTRRPSVADVRVVAELLLAVAAASPRQASARKTAVLELATKMGASGEAALRSLPPIQLTACVHAIALAASGGGGDGGASSGGGDRVRRVGRAEMARKTTALVRAIEPFLEEFQRRMAPSGSQSLPQVLPPQCVAVVCRALSHLSYGPIWPARLRRYEATVAAAIRAQLATAPRSPYYSSSSSRSAGAHLRRAIAAYLPPLTAAAAPPPSAVRYGVWVLRHLDLQVGHTWLERLCACAPRYLRRMQPRATVDWLAACAARRHAPPPPAMRIAWLHLYYSWRLLDWHELYEVVWSAVRLGLRPPRFLLAAACQSVAAAAATAAPAGTNSLHGDIEDGVLIAAAAAAAAAGSSDCNSTQVVEPAVGEMAASDGGTRRRALDPGGGSSGKRAGGWKASHIASIAVRLLWAVQQDERYTPTPQTTAAFCGLLTAVWGGLAAGERTAALWALASLPPLSNSERVVLESGLGDVVVRQLIASGTRLDRGLSRGRSEEGELLTAAASASPGGPEVCSRLESGTAQSMSAPDLARLVWALARLRQPLPQHLSEQLCGHLAVAATTAEMPSIAPMTMTATITAEAAYTTSTAVNMKDLYRDGLRPKEVVQALYGAARLLLGTCPTAAGATAGVSVLRPLLRATLAIDPALLDARSLADALGTLSRFRRALAHHRPTRHPRQRQTSLAGSSVSAQDPDVNQQTRRPAASGAAVSCDAGCWGSDPWVIAALERASELFEQSAARGLGDRPVPAWCALEVLQGAFFLGAPVSPQLATAASRLLMLHLSGMPPAQLADVLGCCAAHPSLPADLAWEAFQQLVRVETRLAAAARGDDLEPGCKAGVNASIWPALQPDELARAVMGAPQAVAALVSGHSGQGLHGHEISGDSIGRRSCDFQVSKPPYADPAFGQPESCAEREVWLPPPLQRRRLLAAAVAELACRPADPRVASMSPDQLSMLVQGVVAAGAAPGVAWLGWVCGLMHPRLKEASQYGLLRMCRALEVAEMWPGQAWAQACLEQASNLVKARRMLRATERQIQSALLRLRALGAATTAAGKCSPSAARPPAADALTTASNALRADALIAVEPPLPLACVPVSPKANRNIARGKAAIDSPLVPCSSRNGDCANGTEGYVGAPIGNSRPSAQLGDLLDPEALRALRLVYGLHGAFAAAVQVLLKRGGVDENVVDGLHSQQRNTTSWSCEQDQRLLQRRASDAFSRLLLVYRLAEARVDRVMGLSLKVAALQFAYALQVGRSQQHQHQELLPMRPQEPARRMDALRNGFYQQEDTGAEDCMSLVRAQATESTALTDWGFRGGSVTTGQVREGGRAWSPMMLPGHNSASLRESASSLLPLATYLREQQMTLPLWLGRSSEGEVHCGQPRVLAVTGEQEVEHHRRTVGGRVGGLRGGGTGASRADNSGSLEGGEMLSCIVHAKYCGLLHMFNRMHG</sequence>